<feature type="domain" description="DNL-type" evidence="2">
    <location>
        <begin position="46"/>
        <end position="126"/>
    </location>
</feature>
<evidence type="ECO:0000259" key="2">
    <source>
        <dbReference type="PROSITE" id="PS51501"/>
    </source>
</evidence>
<dbReference type="GO" id="GO:0050821">
    <property type="term" value="P:protein stabilization"/>
    <property type="evidence" value="ECO:0000318"/>
    <property type="project" value="GO_Central"/>
</dbReference>
<name>A0A1Y1HW74_KLENI</name>
<dbReference type="InterPro" id="IPR024158">
    <property type="entry name" value="Mt_import_TIM15"/>
</dbReference>
<dbReference type="InterPro" id="IPR007853">
    <property type="entry name" value="Znf_DNL-typ"/>
</dbReference>
<reference evidence="3 4" key="1">
    <citation type="journal article" date="2014" name="Nat. Commun.">
        <title>Klebsormidium flaccidum genome reveals primary factors for plant terrestrial adaptation.</title>
        <authorList>
            <person name="Hori K."/>
            <person name="Maruyama F."/>
            <person name="Fujisawa T."/>
            <person name="Togashi T."/>
            <person name="Yamamoto N."/>
            <person name="Seo M."/>
            <person name="Sato S."/>
            <person name="Yamada T."/>
            <person name="Mori H."/>
            <person name="Tajima N."/>
            <person name="Moriyama T."/>
            <person name="Ikeuchi M."/>
            <person name="Watanabe M."/>
            <person name="Wada H."/>
            <person name="Kobayashi K."/>
            <person name="Saito M."/>
            <person name="Masuda T."/>
            <person name="Sasaki-Sekimoto Y."/>
            <person name="Mashiguchi K."/>
            <person name="Awai K."/>
            <person name="Shimojima M."/>
            <person name="Masuda S."/>
            <person name="Iwai M."/>
            <person name="Nobusawa T."/>
            <person name="Narise T."/>
            <person name="Kondo S."/>
            <person name="Saito H."/>
            <person name="Sato R."/>
            <person name="Murakawa M."/>
            <person name="Ihara Y."/>
            <person name="Oshima-Yamada Y."/>
            <person name="Ohtaka K."/>
            <person name="Satoh M."/>
            <person name="Sonobe K."/>
            <person name="Ishii M."/>
            <person name="Ohtani R."/>
            <person name="Kanamori-Sato M."/>
            <person name="Honoki R."/>
            <person name="Miyazaki D."/>
            <person name="Mochizuki H."/>
            <person name="Umetsu J."/>
            <person name="Higashi K."/>
            <person name="Shibata D."/>
            <person name="Kamiya Y."/>
            <person name="Sato N."/>
            <person name="Nakamura Y."/>
            <person name="Tabata S."/>
            <person name="Ida S."/>
            <person name="Kurokawa K."/>
            <person name="Ohta H."/>
        </authorList>
    </citation>
    <scope>NUCLEOTIDE SEQUENCE [LARGE SCALE GENOMIC DNA]</scope>
    <source>
        <strain evidence="3 4">NIES-2285</strain>
    </source>
</reference>
<keyword evidence="4" id="KW-1185">Reference proteome</keyword>
<keyword evidence="1" id="KW-0863">Zinc-finger</keyword>
<dbReference type="AlphaFoldDB" id="A0A1Y1HW74"/>
<dbReference type="Pfam" id="PF05180">
    <property type="entry name" value="zf-DNL"/>
    <property type="match status" value="1"/>
</dbReference>
<dbReference type="Proteomes" id="UP000054558">
    <property type="component" value="Unassembled WGS sequence"/>
</dbReference>
<dbReference type="GO" id="GO:0008270">
    <property type="term" value="F:zinc ion binding"/>
    <property type="evidence" value="ECO:0007669"/>
    <property type="project" value="UniProtKB-KW"/>
</dbReference>
<evidence type="ECO:0000256" key="1">
    <source>
        <dbReference type="PROSITE-ProRule" id="PRU00834"/>
    </source>
</evidence>
<gene>
    <name evidence="3" type="ORF">KFL_000740320</name>
</gene>
<dbReference type="PROSITE" id="PS51501">
    <property type="entry name" value="ZF_DNL"/>
    <property type="match status" value="1"/>
</dbReference>
<dbReference type="GO" id="GO:0051087">
    <property type="term" value="F:protein-folding chaperone binding"/>
    <property type="evidence" value="ECO:0000318"/>
    <property type="project" value="GO_Central"/>
</dbReference>
<proteinExistence type="predicted"/>
<dbReference type="STRING" id="105231.A0A1Y1HW74"/>
<sequence length="126" mass="14242">MRHRTEETRWRACAAIPDIDPPPLQEEEVTLPDTDEVRETVAIKLPGRRSLQIQFTCNACGTRSTRLLNPFAFTRGTVFVQCAGCEKYHQLVDNLGLIKEYNLKEERENDALAASGQNEDTSSESM</sequence>
<keyword evidence="1" id="KW-0479">Metal-binding</keyword>
<dbReference type="GO" id="GO:0006457">
    <property type="term" value="P:protein folding"/>
    <property type="evidence" value="ECO:0000318"/>
    <property type="project" value="GO_Central"/>
</dbReference>
<dbReference type="PANTHER" id="PTHR20922">
    <property type="entry name" value="DNL-TYPE ZINC FINGER PROTEIN"/>
    <property type="match status" value="1"/>
</dbReference>
<dbReference type="EMBL" id="DF237023">
    <property type="protein sequence ID" value="GAQ81231.1"/>
    <property type="molecule type" value="Genomic_DNA"/>
</dbReference>
<organism evidence="3 4">
    <name type="scientific">Klebsormidium nitens</name>
    <name type="common">Green alga</name>
    <name type="synonym">Ulothrix nitens</name>
    <dbReference type="NCBI Taxonomy" id="105231"/>
    <lineage>
        <taxon>Eukaryota</taxon>
        <taxon>Viridiplantae</taxon>
        <taxon>Streptophyta</taxon>
        <taxon>Klebsormidiophyceae</taxon>
        <taxon>Klebsormidiales</taxon>
        <taxon>Klebsormidiaceae</taxon>
        <taxon>Klebsormidium</taxon>
    </lineage>
</organism>
<evidence type="ECO:0000313" key="4">
    <source>
        <dbReference type="Proteomes" id="UP000054558"/>
    </source>
</evidence>
<dbReference type="GO" id="GO:0005739">
    <property type="term" value="C:mitochondrion"/>
    <property type="evidence" value="ECO:0000318"/>
    <property type="project" value="GO_Central"/>
</dbReference>
<keyword evidence="1" id="KW-0862">Zinc</keyword>
<dbReference type="OrthoDB" id="512667at2759"/>
<protein>
    <recommendedName>
        <fullName evidence="2">DNL-type domain-containing protein</fullName>
    </recommendedName>
</protein>
<dbReference type="PANTHER" id="PTHR20922:SF15">
    <property type="entry name" value="A_TM021B04.14 PROTEIN"/>
    <property type="match status" value="1"/>
</dbReference>
<evidence type="ECO:0000313" key="3">
    <source>
        <dbReference type="EMBL" id="GAQ81231.1"/>
    </source>
</evidence>
<accession>A0A1Y1HW74</accession>
<dbReference type="GO" id="GO:0030150">
    <property type="term" value="P:protein import into mitochondrial matrix"/>
    <property type="evidence" value="ECO:0000318"/>
    <property type="project" value="GO_Central"/>
</dbReference>